<dbReference type="AlphaFoldDB" id="A0A8C1SDI1"/>
<dbReference type="GO" id="GO:0004722">
    <property type="term" value="F:protein serine/threonine phosphatase activity"/>
    <property type="evidence" value="ECO:0007669"/>
    <property type="project" value="UniProtKB-EC"/>
</dbReference>
<dbReference type="InterPro" id="IPR020422">
    <property type="entry name" value="TYR_PHOSPHATASE_DUAL_dom"/>
</dbReference>
<feature type="domain" description="Tyrosine specific protein phosphatases" evidence="4">
    <location>
        <begin position="83"/>
        <end position="122"/>
    </location>
</feature>
<accession>A0A8C1SDI1</accession>
<comment type="similarity">
    <text evidence="1 3">Belongs to the protein-tyrosine phosphatase family. Non-receptor class dual specificity subfamily.</text>
</comment>
<keyword evidence="3" id="KW-0378">Hydrolase</keyword>
<organism evidence="5 6">
    <name type="scientific">Cyprinus carpio</name>
    <name type="common">Common carp</name>
    <dbReference type="NCBI Taxonomy" id="7962"/>
    <lineage>
        <taxon>Eukaryota</taxon>
        <taxon>Metazoa</taxon>
        <taxon>Chordata</taxon>
        <taxon>Craniata</taxon>
        <taxon>Vertebrata</taxon>
        <taxon>Euteleostomi</taxon>
        <taxon>Actinopterygii</taxon>
        <taxon>Neopterygii</taxon>
        <taxon>Teleostei</taxon>
        <taxon>Ostariophysi</taxon>
        <taxon>Cypriniformes</taxon>
        <taxon>Cyprinidae</taxon>
        <taxon>Cyprininae</taxon>
        <taxon>Cyprinus</taxon>
    </lineage>
</organism>
<dbReference type="GO" id="GO:0033549">
    <property type="term" value="F:MAP kinase phosphatase activity"/>
    <property type="evidence" value="ECO:0007669"/>
    <property type="project" value="TreeGrafter"/>
</dbReference>
<dbReference type="InterPro" id="IPR000387">
    <property type="entry name" value="Tyr_Pase_dom"/>
</dbReference>
<dbReference type="PROSITE" id="PS50056">
    <property type="entry name" value="TYR_PHOSPHATASE_2"/>
    <property type="match status" value="1"/>
</dbReference>
<evidence type="ECO:0000256" key="1">
    <source>
        <dbReference type="ARBA" id="ARBA00008601"/>
    </source>
</evidence>
<comment type="catalytic activity">
    <reaction evidence="3">
        <text>O-phospho-L-seryl-[protein] + H2O = L-seryl-[protein] + phosphate</text>
        <dbReference type="Rhea" id="RHEA:20629"/>
        <dbReference type="Rhea" id="RHEA-COMP:9863"/>
        <dbReference type="Rhea" id="RHEA-COMP:11604"/>
        <dbReference type="ChEBI" id="CHEBI:15377"/>
        <dbReference type="ChEBI" id="CHEBI:29999"/>
        <dbReference type="ChEBI" id="CHEBI:43474"/>
        <dbReference type="ChEBI" id="CHEBI:83421"/>
        <dbReference type="EC" id="3.1.3.16"/>
    </reaction>
</comment>
<dbReference type="Pfam" id="PF00782">
    <property type="entry name" value="DSPc"/>
    <property type="match status" value="1"/>
</dbReference>
<dbReference type="SMART" id="SM00195">
    <property type="entry name" value="DSPc"/>
    <property type="match status" value="1"/>
</dbReference>
<dbReference type="PANTHER" id="PTHR45682:SF10">
    <property type="entry name" value="DUAL SPECIFICITY PROTEIN PHOSPHATASE 13 ISOFORM B"/>
    <property type="match status" value="1"/>
</dbReference>
<dbReference type="Ensembl" id="ENSCCRT00015006471.1">
    <property type="protein sequence ID" value="ENSCCRP00015006222.1"/>
    <property type="gene ID" value="ENSCCRG00015003208.1"/>
</dbReference>
<dbReference type="Proteomes" id="UP000694700">
    <property type="component" value="Unplaced"/>
</dbReference>
<dbReference type="EC" id="3.1.3.48" evidence="3"/>
<protein>
    <recommendedName>
        <fullName evidence="3">Dual specificity protein phosphatase</fullName>
        <ecNumber evidence="3">3.1.3.16</ecNumber>
        <ecNumber evidence="3">3.1.3.48</ecNumber>
    </recommendedName>
</protein>
<keyword evidence="3" id="KW-0904">Protein phosphatase</keyword>
<dbReference type="PRINTS" id="PR01908">
    <property type="entry name" value="ADSPHPHTASE"/>
</dbReference>
<dbReference type="PANTHER" id="PTHR45682">
    <property type="entry name" value="AGAP008228-PA"/>
    <property type="match status" value="1"/>
</dbReference>
<dbReference type="GO" id="GO:0004725">
    <property type="term" value="F:protein tyrosine phosphatase activity"/>
    <property type="evidence" value="ECO:0007669"/>
    <property type="project" value="UniProtKB-EC"/>
</dbReference>
<feature type="active site" description="Phosphocysteine intermediate" evidence="2">
    <location>
        <position position="88"/>
    </location>
</feature>
<evidence type="ECO:0000259" key="4">
    <source>
        <dbReference type="PROSITE" id="PS50056"/>
    </source>
</evidence>
<dbReference type="GO" id="GO:0008138">
    <property type="term" value="F:protein tyrosine/serine/threonine phosphatase activity"/>
    <property type="evidence" value="ECO:0007669"/>
    <property type="project" value="UniProtKB-UniRule"/>
</dbReference>
<comment type="catalytic activity">
    <reaction evidence="3">
        <text>O-phospho-L-tyrosyl-[protein] + H2O = L-tyrosyl-[protein] + phosphate</text>
        <dbReference type="Rhea" id="RHEA:10684"/>
        <dbReference type="Rhea" id="RHEA-COMP:10136"/>
        <dbReference type="Rhea" id="RHEA-COMP:20101"/>
        <dbReference type="ChEBI" id="CHEBI:15377"/>
        <dbReference type="ChEBI" id="CHEBI:43474"/>
        <dbReference type="ChEBI" id="CHEBI:46858"/>
        <dbReference type="ChEBI" id="CHEBI:61978"/>
        <dbReference type="EC" id="3.1.3.48"/>
    </reaction>
</comment>
<dbReference type="PRINTS" id="PR01909">
    <property type="entry name" value="ADSPHPHTASEA"/>
</dbReference>
<sequence length="177" mass="20315">IDSLLHKTTALLLFLKMENVDRILSESPSIEELEDMLHGGQLSCNHVDEVWPNLFLGDMYMSHDRYALWRLGITHVLNAAHERVFAHCLMGVSRSATLVLAFLMICEDLTLMEAIKAVRQHRDSCPNLGFLNQLRHLDMSLGRKINGRFLNFFQMRYTLNLSRNEPASMFGFFTGAE</sequence>
<dbReference type="GO" id="GO:0005737">
    <property type="term" value="C:cytoplasm"/>
    <property type="evidence" value="ECO:0007669"/>
    <property type="project" value="TreeGrafter"/>
</dbReference>
<reference evidence="5" key="1">
    <citation type="submission" date="2025-08" db="UniProtKB">
        <authorList>
            <consortium name="Ensembl"/>
        </authorList>
    </citation>
    <scope>IDENTIFICATION</scope>
</reference>
<dbReference type="Gene3D" id="3.90.190.10">
    <property type="entry name" value="Protein tyrosine phosphatase superfamily"/>
    <property type="match status" value="2"/>
</dbReference>
<evidence type="ECO:0000313" key="6">
    <source>
        <dbReference type="Proteomes" id="UP000694700"/>
    </source>
</evidence>
<evidence type="ECO:0000256" key="2">
    <source>
        <dbReference type="PIRSR" id="PIRSR620405-1"/>
    </source>
</evidence>
<dbReference type="GO" id="GO:0043409">
    <property type="term" value="P:negative regulation of MAPK cascade"/>
    <property type="evidence" value="ECO:0007669"/>
    <property type="project" value="TreeGrafter"/>
</dbReference>
<dbReference type="InterPro" id="IPR029021">
    <property type="entry name" value="Prot-tyrosine_phosphatase-like"/>
</dbReference>
<dbReference type="EC" id="3.1.3.16" evidence="3"/>
<evidence type="ECO:0000313" key="5">
    <source>
        <dbReference type="Ensembl" id="ENSCCRP00015006222.1"/>
    </source>
</evidence>
<comment type="catalytic activity">
    <reaction evidence="3">
        <text>O-phospho-L-threonyl-[protein] + H2O = L-threonyl-[protein] + phosphate</text>
        <dbReference type="Rhea" id="RHEA:47004"/>
        <dbReference type="Rhea" id="RHEA-COMP:11060"/>
        <dbReference type="Rhea" id="RHEA-COMP:11605"/>
        <dbReference type="ChEBI" id="CHEBI:15377"/>
        <dbReference type="ChEBI" id="CHEBI:30013"/>
        <dbReference type="ChEBI" id="CHEBI:43474"/>
        <dbReference type="ChEBI" id="CHEBI:61977"/>
        <dbReference type="EC" id="3.1.3.16"/>
    </reaction>
</comment>
<dbReference type="SUPFAM" id="SSF52799">
    <property type="entry name" value="(Phosphotyrosine protein) phosphatases II"/>
    <property type="match status" value="1"/>
</dbReference>
<proteinExistence type="inferred from homology"/>
<evidence type="ECO:0000256" key="3">
    <source>
        <dbReference type="RuleBase" id="RU366038"/>
    </source>
</evidence>
<dbReference type="InterPro" id="IPR020405">
    <property type="entry name" value="Atypical_DUSP_subfamA"/>
</dbReference>
<comment type="function">
    <text evidence="3">Dual specificity phosphatase able to dephosphorylate phosphotyrosine, phosphoserine and phosphothreonine residues, with a preference for phosphotyrosine as a substrate.</text>
</comment>
<dbReference type="InterPro" id="IPR000340">
    <property type="entry name" value="Dual-sp_phosphatase_cat-dom"/>
</dbReference>
<name>A0A8C1SDI1_CYPCA</name>